<reference evidence="3" key="1">
    <citation type="journal article" date="2019" name="Int. J. Syst. Evol. Microbiol.">
        <title>The Global Catalogue of Microorganisms (GCM) 10K type strain sequencing project: providing services to taxonomists for standard genome sequencing and annotation.</title>
        <authorList>
            <consortium name="The Broad Institute Genomics Platform"/>
            <consortium name="The Broad Institute Genome Sequencing Center for Infectious Disease"/>
            <person name="Wu L."/>
            <person name="Ma J."/>
        </authorList>
    </citation>
    <scope>NUCLEOTIDE SEQUENCE [LARGE SCALE GENOMIC DNA]</scope>
    <source>
        <strain evidence="3">KCTC 3913</strain>
    </source>
</reference>
<evidence type="ECO:0000313" key="3">
    <source>
        <dbReference type="Proteomes" id="UP001597506"/>
    </source>
</evidence>
<feature type="transmembrane region" description="Helical" evidence="1">
    <location>
        <begin position="465"/>
        <end position="482"/>
    </location>
</feature>
<evidence type="ECO:0008006" key="4">
    <source>
        <dbReference type="Google" id="ProtNLM"/>
    </source>
</evidence>
<feature type="transmembrane region" description="Helical" evidence="1">
    <location>
        <begin position="494"/>
        <end position="513"/>
    </location>
</feature>
<keyword evidence="1" id="KW-0812">Transmembrane</keyword>
<proteinExistence type="predicted"/>
<feature type="transmembrane region" description="Helical" evidence="1">
    <location>
        <begin position="7"/>
        <end position="28"/>
    </location>
</feature>
<accession>A0ABW5RQ16</accession>
<keyword evidence="3" id="KW-1185">Reference proteome</keyword>
<sequence length="516" mass="58828">MRQKLKAFVLPIFIMIIGISALFIHQLFEVKKTPQENWSRSLPLDYASDEKPLFFLQDKNLFISNKNKIEHFSVQDGLTIEKVKDIPTKVTRGYPFWTDGSQTIMIKDSNLVSTKNNKDTVLDNNVTGIAIHHSHIIYWKNEKAYTLNLENQTSKEIHQFESEIHNVYIADDGSAIFAVMKDDVHASLYYLDETGSVLKDPFFTISQSPNDRVEGLVFSKQNDTLHLLYNHQSRTQGTIAYKINKLSVSLNDDKDSNIKPQEVSFLNEESNAKLEAPRSAKIVEIDGKKNILFTAESHRIDAKNAISLYLAPYTKGTDITAKPISTTKNFGFAPIRVAGDSLVWFDYDGDSYELFGASQDKNVVAASKEWTDRSVKEGINNAVLMLFSSLITVLTSFYWVLPSLFLLILLYIFKPNAFEKDDINWVEYASIIIFLVMPITFISRAQSEYFHSVAPNYFSFTGSSWVWLLIISVISGLIWKYGRNPEWGTFAGAFYFMGAYILIFITSIGPYLFNLY</sequence>
<keyword evidence="1" id="KW-1133">Transmembrane helix</keyword>
<dbReference type="Proteomes" id="UP001597506">
    <property type="component" value="Unassembled WGS sequence"/>
</dbReference>
<gene>
    <name evidence="2" type="ORF">ACFSUL_06945</name>
</gene>
<feature type="transmembrane region" description="Helical" evidence="1">
    <location>
        <begin position="383"/>
        <end position="413"/>
    </location>
</feature>
<keyword evidence="1" id="KW-0472">Membrane</keyword>
<evidence type="ECO:0000313" key="2">
    <source>
        <dbReference type="EMBL" id="MFD2680490.1"/>
    </source>
</evidence>
<organism evidence="2 3">
    <name type="scientific">Bacillus seohaeanensis</name>
    <dbReference type="NCBI Taxonomy" id="284580"/>
    <lineage>
        <taxon>Bacteria</taxon>
        <taxon>Bacillati</taxon>
        <taxon>Bacillota</taxon>
        <taxon>Bacilli</taxon>
        <taxon>Bacillales</taxon>
        <taxon>Bacillaceae</taxon>
        <taxon>Bacillus</taxon>
    </lineage>
</organism>
<evidence type="ECO:0000256" key="1">
    <source>
        <dbReference type="SAM" id="Phobius"/>
    </source>
</evidence>
<feature type="transmembrane region" description="Helical" evidence="1">
    <location>
        <begin position="425"/>
        <end position="445"/>
    </location>
</feature>
<protein>
    <recommendedName>
        <fullName evidence="4">DUF5050 domain-containing protein</fullName>
    </recommendedName>
</protein>
<name>A0ABW5RQ16_9BACI</name>
<dbReference type="RefSeq" id="WP_377933935.1">
    <property type="nucleotide sequence ID" value="NZ_JBHUMF010000015.1"/>
</dbReference>
<comment type="caution">
    <text evidence="2">The sequence shown here is derived from an EMBL/GenBank/DDBJ whole genome shotgun (WGS) entry which is preliminary data.</text>
</comment>
<dbReference type="EMBL" id="JBHUMF010000015">
    <property type="protein sequence ID" value="MFD2680490.1"/>
    <property type="molecule type" value="Genomic_DNA"/>
</dbReference>